<dbReference type="Pfam" id="PF00583">
    <property type="entry name" value="Acetyltransf_1"/>
    <property type="match status" value="1"/>
</dbReference>
<dbReference type="GO" id="GO:0016747">
    <property type="term" value="F:acyltransferase activity, transferring groups other than amino-acyl groups"/>
    <property type="evidence" value="ECO:0007669"/>
    <property type="project" value="InterPro"/>
</dbReference>
<dbReference type="OrthoDB" id="9811121at2"/>
<feature type="domain" description="CN hydrolase" evidence="1">
    <location>
        <begin position="231"/>
        <end position="486"/>
    </location>
</feature>
<protein>
    <submittedName>
        <fullName evidence="3">GNAT family N-acetyltransferase</fullName>
    </submittedName>
</protein>
<dbReference type="PROSITE" id="PS50263">
    <property type="entry name" value="CN_HYDROLASE"/>
    <property type="match status" value="1"/>
</dbReference>
<keyword evidence="4" id="KW-1185">Reference proteome</keyword>
<evidence type="ECO:0000313" key="4">
    <source>
        <dbReference type="Proteomes" id="UP000799092"/>
    </source>
</evidence>
<name>A0A6A8DFS4_9BACI</name>
<reference evidence="3" key="1">
    <citation type="submission" date="2019-11" db="EMBL/GenBank/DDBJ databases">
        <authorList>
            <person name="Li J."/>
        </authorList>
    </citation>
    <scope>NUCLEOTIDE SEQUENCE</scope>
    <source>
        <strain evidence="3">B6B</strain>
    </source>
</reference>
<dbReference type="PANTHER" id="PTHR23088">
    <property type="entry name" value="NITRILASE-RELATED"/>
    <property type="match status" value="1"/>
</dbReference>
<dbReference type="Proteomes" id="UP000799092">
    <property type="component" value="Unassembled WGS sequence"/>
</dbReference>
<dbReference type="PROSITE" id="PS51186">
    <property type="entry name" value="GNAT"/>
    <property type="match status" value="1"/>
</dbReference>
<dbReference type="AlphaFoldDB" id="A0A6A8DFS4"/>
<dbReference type="CDD" id="cd04301">
    <property type="entry name" value="NAT_SF"/>
    <property type="match status" value="1"/>
</dbReference>
<dbReference type="CDD" id="cd07574">
    <property type="entry name" value="nitrilase_Rim1_like"/>
    <property type="match status" value="1"/>
</dbReference>
<dbReference type="EMBL" id="WJNG01000002">
    <property type="protein sequence ID" value="MRH41717.1"/>
    <property type="molecule type" value="Genomic_DNA"/>
</dbReference>
<keyword evidence="3" id="KW-0808">Transferase</keyword>
<dbReference type="SUPFAM" id="SSF55729">
    <property type="entry name" value="Acyl-CoA N-acyltransferases (Nat)"/>
    <property type="match status" value="1"/>
</dbReference>
<dbReference type="InterPro" id="IPR000182">
    <property type="entry name" value="GNAT_dom"/>
</dbReference>
<evidence type="ECO:0000259" key="1">
    <source>
        <dbReference type="PROSITE" id="PS50263"/>
    </source>
</evidence>
<organism evidence="3 4">
    <name type="scientific">Aquibacillus halophilus</name>
    <dbReference type="NCBI Taxonomy" id="930132"/>
    <lineage>
        <taxon>Bacteria</taxon>
        <taxon>Bacillati</taxon>
        <taxon>Bacillota</taxon>
        <taxon>Bacilli</taxon>
        <taxon>Bacillales</taxon>
        <taxon>Bacillaceae</taxon>
        <taxon>Aquibacillus</taxon>
    </lineage>
</organism>
<dbReference type="Gene3D" id="3.60.110.10">
    <property type="entry name" value="Carbon-nitrogen hydrolase"/>
    <property type="match status" value="1"/>
</dbReference>
<accession>A0A6A8DFS4</accession>
<feature type="domain" description="N-acetyltransferase" evidence="2">
    <location>
        <begin position="16"/>
        <end position="215"/>
    </location>
</feature>
<sequence length="529" mass="61175">MVEKKKVISEELGQEIIVRNTTYDDIDDIIEMAHLGFGDPAIAFNRKQYETHLQIFPEGQICVEFNGKIIGSCSSLIINFDDYGDNHTITEISGGGYIRNHNPEGLNLYGIDVVVHPEFRDMKIGRRLYEARRELCKKFNLKSITFGGRIPNYHKYADKMSAEEYVEQVIQKKVYDPVLTFQIMNGFELKKVMSNYLIEDKESLQYATLMEWTNVDYRPDSDHRYRRSLPVRISVVQYMLREIEEFDDFAAQVEYFIESSSNIRSDFAVFPESVTLQLLSFIDETVPSKQVRKLSDYTDQYIKLFSDLAIRYNINIIGGSHFVEENNSIYNVSFLFRRDGTVEKQYQIHISADEKKWWGIQPGRTVQVFDTDCGKISILLGYDIQFAELSRIAVDKGAQIIFTPFSAEDEQGYLRVRYCAQARAVENEVYTVMAGTVGTLPYVYHMDVQYAQSGIFSPCDFNFPSRGIISESGANMETMVIGEIDLELLRRYRKVGTVTHLKDRRHDVYRVQVMDDTVDNSKQEVSQEI</sequence>
<dbReference type="Gene3D" id="3.40.630.30">
    <property type="match status" value="1"/>
</dbReference>
<comment type="caution">
    <text evidence="3">The sequence shown here is derived from an EMBL/GenBank/DDBJ whole genome shotgun (WGS) entry which is preliminary data.</text>
</comment>
<dbReference type="Pfam" id="PF00795">
    <property type="entry name" value="CN_hydrolase"/>
    <property type="match status" value="1"/>
</dbReference>
<dbReference type="SUPFAM" id="SSF56317">
    <property type="entry name" value="Carbon-nitrogen hydrolase"/>
    <property type="match status" value="1"/>
</dbReference>
<evidence type="ECO:0000313" key="3">
    <source>
        <dbReference type="EMBL" id="MRH41717.1"/>
    </source>
</evidence>
<dbReference type="InterPro" id="IPR036526">
    <property type="entry name" value="C-N_Hydrolase_sf"/>
</dbReference>
<evidence type="ECO:0000259" key="2">
    <source>
        <dbReference type="PROSITE" id="PS51186"/>
    </source>
</evidence>
<dbReference type="RefSeq" id="WP_153735345.1">
    <property type="nucleotide sequence ID" value="NZ_WJNG01000002.1"/>
</dbReference>
<proteinExistence type="predicted"/>
<dbReference type="PANTHER" id="PTHR23088:SF50">
    <property type="entry name" value="HYDROLASE YHCX"/>
    <property type="match status" value="1"/>
</dbReference>
<gene>
    <name evidence="3" type="ORF">GH741_03400</name>
</gene>
<dbReference type="InterPro" id="IPR016181">
    <property type="entry name" value="Acyl_CoA_acyltransferase"/>
</dbReference>
<dbReference type="InterPro" id="IPR003010">
    <property type="entry name" value="C-N_Hydrolase"/>
</dbReference>